<feature type="domain" description="YrhK" evidence="2">
    <location>
        <begin position="25"/>
        <end position="80"/>
    </location>
</feature>
<evidence type="ECO:0000313" key="4">
    <source>
        <dbReference type="Proteomes" id="UP001501736"/>
    </source>
</evidence>
<evidence type="ECO:0000313" key="3">
    <source>
        <dbReference type="EMBL" id="GAA3284420.1"/>
    </source>
</evidence>
<dbReference type="Pfam" id="PF14145">
    <property type="entry name" value="YrhK"/>
    <property type="match status" value="1"/>
</dbReference>
<dbReference type="InterPro" id="IPR025424">
    <property type="entry name" value="YrhK_domain"/>
</dbReference>
<gene>
    <name evidence="3" type="ORF">GCM10020260_14910</name>
</gene>
<dbReference type="Proteomes" id="UP001501736">
    <property type="component" value="Unassembled WGS sequence"/>
</dbReference>
<keyword evidence="1" id="KW-1133">Transmembrane helix</keyword>
<protein>
    <recommendedName>
        <fullName evidence="2">YrhK domain-containing protein</fullName>
    </recommendedName>
</protein>
<accession>A0ABP6RCT0</accession>
<comment type="caution">
    <text evidence="3">The sequence shown here is derived from an EMBL/GenBank/DDBJ whole genome shotgun (WGS) entry which is preliminary data.</text>
</comment>
<sequence length="96" mass="10938">MTDRSTSSRPLTLHIGHEELVIRGRYEVLSIINDILIAVWFTIGSVLFFFTSTTVVGTWLFLIGSIQLLIRPVIRLTRRIHLVRVGARSAETARDF</sequence>
<name>A0ABP6RCT0_9MICC</name>
<keyword evidence="4" id="KW-1185">Reference proteome</keyword>
<keyword evidence="1" id="KW-0472">Membrane</keyword>
<proteinExistence type="predicted"/>
<organism evidence="3 4">
    <name type="scientific">Nesterenkonia halobia</name>
    <dbReference type="NCBI Taxonomy" id="37922"/>
    <lineage>
        <taxon>Bacteria</taxon>
        <taxon>Bacillati</taxon>
        <taxon>Actinomycetota</taxon>
        <taxon>Actinomycetes</taxon>
        <taxon>Micrococcales</taxon>
        <taxon>Micrococcaceae</taxon>
        <taxon>Nesterenkonia</taxon>
    </lineage>
</organism>
<evidence type="ECO:0000259" key="2">
    <source>
        <dbReference type="Pfam" id="PF14145"/>
    </source>
</evidence>
<feature type="transmembrane region" description="Helical" evidence="1">
    <location>
        <begin position="31"/>
        <end position="50"/>
    </location>
</feature>
<evidence type="ECO:0000256" key="1">
    <source>
        <dbReference type="SAM" id="Phobius"/>
    </source>
</evidence>
<feature type="transmembrane region" description="Helical" evidence="1">
    <location>
        <begin position="56"/>
        <end position="74"/>
    </location>
</feature>
<dbReference type="EMBL" id="BAAAYG010000005">
    <property type="protein sequence ID" value="GAA3284420.1"/>
    <property type="molecule type" value="Genomic_DNA"/>
</dbReference>
<reference evidence="4" key="1">
    <citation type="journal article" date="2019" name="Int. J. Syst. Evol. Microbiol.">
        <title>The Global Catalogue of Microorganisms (GCM) 10K type strain sequencing project: providing services to taxonomists for standard genome sequencing and annotation.</title>
        <authorList>
            <consortium name="The Broad Institute Genomics Platform"/>
            <consortium name="The Broad Institute Genome Sequencing Center for Infectious Disease"/>
            <person name="Wu L."/>
            <person name="Ma J."/>
        </authorList>
    </citation>
    <scope>NUCLEOTIDE SEQUENCE [LARGE SCALE GENOMIC DNA]</scope>
    <source>
        <strain evidence="4">JCM 11483</strain>
    </source>
</reference>
<keyword evidence="1" id="KW-0812">Transmembrane</keyword>
<dbReference type="RefSeq" id="WP_344719833.1">
    <property type="nucleotide sequence ID" value="NZ_BAAAYG010000005.1"/>
</dbReference>